<feature type="signal peptide" evidence="2">
    <location>
        <begin position="1"/>
        <end position="22"/>
    </location>
</feature>
<feature type="compositionally biased region" description="Basic residues" evidence="1">
    <location>
        <begin position="145"/>
        <end position="157"/>
    </location>
</feature>
<feature type="chain" id="PRO_5043416595" evidence="2">
    <location>
        <begin position="23"/>
        <end position="278"/>
    </location>
</feature>
<reference evidence="3 4" key="1">
    <citation type="submission" date="2021-06" db="EMBL/GenBank/DDBJ databases">
        <title>Genome sequence of Babesia caballi.</title>
        <authorList>
            <person name="Yamagishi J."/>
            <person name="Kidaka T."/>
            <person name="Ochi A."/>
        </authorList>
    </citation>
    <scope>NUCLEOTIDE SEQUENCE [LARGE SCALE GENOMIC DNA]</scope>
    <source>
        <strain evidence="3">USDA-D6B2</strain>
    </source>
</reference>
<keyword evidence="2" id="KW-0732">Signal</keyword>
<evidence type="ECO:0000256" key="1">
    <source>
        <dbReference type="SAM" id="MobiDB-lite"/>
    </source>
</evidence>
<feature type="region of interest" description="Disordered" evidence="1">
    <location>
        <begin position="189"/>
        <end position="210"/>
    </location>
</feature>
<keyword evidence="4" id="KW-1185">Reference proteome</keyword>
<protein>
    <submittedName>
        <fullName evidence="3">Membrane protein, putative</fullName>
    </submittedName>
</protein>
<name>A0AAV4LRG0_BABCB</name>
<evidence type="ECO:0000313" key="3">
    <source>
        <dbReference type="EMBL" id="GIX62827.1"/>
    </source>
</evidence>
<dbReference type="GeneID" id="94194308"/>
<organism evidence="3 4">
    <name type="scientific">Babesia caballi</name>
    <dbReference type="NCBI Taxonomy" id="5871"/>
    <lineage>
        <taxon>Eukaryota</taxon>
        <taxon>Sar</taxon>
        <taxon>Alveolata</taxon>
        <taxon>Apicomplexa</taxon>
        <taxon>Aconoidasida</taxon>
        <taxon>Piroplasmida</taxon>
        <taxon>Babesiidae</taxon>
        <taxon>Babesia</taxon>
    </lineage>
</organism>
<evidence type="ECO:0000256" key="2">
    <source>
        <dbReference type="SAM" id="SignalP"/>
    </source>
</evidence>
<feature type="region of interest" description="Disordered" evidence="1">
    <location>
        <begin position="134"/>
        <end position="159"/>
    </location>
</feature>
<proteinExistence type="predicted"/>
<dbReference type="RefSeq" id="XP_067714896.1">
    <property type="nucleotide sequence ID" value="XM_067858795.1"/>
</dbReference>
<accession>A0AAV4LRG0</accession>
<comment type="caution">
    <text evidence="3">The sequence shown here is derived from an EMBL/GenBank/DDBJ whole genome shotgun (WGS) entry which is preliminary data.</text>
</comment>
<evidence type="ECO:0000313" key="4">
    <source>
        <dbReference type="Proteomes" id="UP001497744"/>
    </source>
</evidence>
<gene>
    <name evidence="3" type="ORF">BcabD6B2_22620</name>
</gene>
<sequence>MTALASFIALTGALWLSIDVEALKLRFVLDGDVYEESVLGDFGSVLDAANSVVAKSSLPFNSIHAVPEHWVVHIKGLAVPVVDYVNNGALPQPIDLQDGDHVYLFRNELAYQDPVYAAEYLKLFTKRFGDRIRPAEKRADTPKKSPTKQKGKSKRRKAVDYGSEGIADIVGILARTFFTGDLASAFGLNNLGGRGHKDSPKESASPEPKASDFMGSLDLLAVGIGFTVLTHMQDLIGTLNKSKTATNDAAAAAAPVVDHVEPVVDTAAERASEFNEEL</sequence>
<feature type="compositionally biased region" description="Basic and acidic residues" evidence="1">
    <location>
        <begin position="134"/>
        <end position="143"/>
    </location>
</feature>
<dbReference type="Proteomes" id="UP001497744">
    <property type="component" value="Unassembled WGS sequence"/>
</dbReference>
<dbReference type="EMBL" id="BPLF01000002">
    <property type="protein sequence ID" value="GIX62827.1"/>
    <property type="molecule type" value="Genomic_DNA"/>
</dbReference>
<dbReference type="AlphaFoldDB" id="A0AAV4LRG0"/>